<protein>
    <submittedName>
        <fullName evidence="2">Uncharacterized protein</fullName>
    </submittedName>
</protein>
<accession>A0A9W7F9Z8</accession>
<sequence length="186" mass="19982">MDVHRGLRALNADPAATDKDDANFAMLEAVLVLLLGKEGLANVDCIFARDWNLAVPPLRTIWAIECWLRELQEGPQKTDGSRGNREGGGVQEVGGGGRRRRRLVHQHPSTYLPRAVSPSEGRASSSPPLTATPTPSRSPKKLDSNTTITSAVAKFPRFGPAVFLRGLGLGLGLGLKYSGLCIVVYV</sequence>
<dbReference type="AlphaFoldDB" id="A0A9W7F9Z8"/>
<dbReference type="EMBL" id="BRXW01000121">
    <property type="protein sequence ID" value="GMI08231.1"/>
    <property type="molecule type" value="Genomic_DNA"/>
</dbReference>
<proteinExistence type="predicted"/>
<keyword evidence="3" id="KW-1185">Reference proteome</keyword>
<dbReference type="Proteomes" id="UP001165122">
    <property type="component" value="Unassembled WGS sequence"/>
</dbReference>
<feature type="compositionally biased region" description="Gly residues" evidence="1">
    <location>
        <begin position="86"/>
        <end position="96"/>
    </location>
</feature>
<feature type="compositionally biased region" description="Low complexity" evidence="1">
    <location>
        <begin position="122"/>
        <end position="137"/>
    </location>
</feature>
<name>A0A9W7F9Z8_9STRA</name>
<feature type="region of interest" description="Disordered" evidence="1">
    <location>
        <begin position="74"/>
        <end position="145"/>
    </location>
</feature>
<gene>
    <name evidence="2" type="ORF">TrLO_g387</name>
</gene>
<evidence type="ECO:0000313" key="3">
    <source>
        <dbReference type="Proteomes" id="UP001165122"/>
    </source>
</evidence>
<reference evidence="3" key="1">
    <citation type="journal article" date="2023" name="Commun. Biol.">
        <title>Genome analysis of Parmales, the sister group of diatoms, reveals the evolutionary specialization of diatoms from phago-mixotrophs to photoautotrophs.</title>
        <authorList>
            <person name="Ban H."/>
            <person name="Sato S."/>
            <person name="Yoshikawa S."/>
            <person name="Yamada K."/>
            <person name="Nakamura Y."/>
            <person name="Ichinomiya M."/>
            <person name="Sato N."/>
            <person name="Blanc-Mathieu R."/>
            <person name="Endo H."/>
            <person name="Kuwata A."/>
            <person name="Ogata H."/>
        </authorList>
    </citation>
    <scope>NUCLEOTIDE SEQUENCE [LARGE SCALE GENOMIC DNA]</scope>
    <source>
        <strain evidence="3">NIES 3700</strain>
    </source>
</reference>
<organism evidence="2 3">
    <name type="scientific">Triparma laevis f. longispina</name>
    <dbReference type="NCBI Taxonomy" id="1714387"/>
    <lineage>
        <taxon>Eukaryota</taxon>
        <taxon>Sar</taxon>
        <taxon>Stramenopiles</taxon>
        <taxon>Ochrophyta</taxon>
        <taxon>Bolidophyceae</taxon>
        <taxon>Parmales</taxon>
        <taxon>Triparmaceae</taxon>
        <taxon>Triparma</taxon>
    </lineage>
</organism>
<evidence type="ECO:0000256" key="1">
    <source>
        <dbReference type="SAM" id="MobiDB-lite"/>
    </source>
</evidence>
<evidence type="ECO:0000313" key="2">
    <source>
        <dbReference type="EMBL" id="GMI08231.1"/>
    </source>
</evidence>
<comment type="caution">
    <text evidence="2">The sequence shown here is derived from an EMBL/GenBank/DDBJ whole genome shotgun (WGS) entry which is preliminary data.</text>
</comment>